<feature type="transmembrane region" description="Helical" evidence="1">
    <location>
        <begin position="136"/>
        <end position="152"/>
    </location>
</feature>
<organism evidence="2 3">
    <name type="scientific">Mycobacterium lentiflavum</name>
    <dbReference type="NCBI Taxonomy" id="141349"/>
    <lineage>
        <taxon>Bacteria</taxon>
        <taxon>Bacillati</taxon>
        <taxon>Actinomycetota</taxon>
        <taxon>Actinomycetes</taxon>
        <taxon>Mycobacteriales</taxon>
        <taxon>Mycobacteriaceae</taxon>
        <taxon>Mycobacterium</taxon>
        <taxon>Mycobacterium simiae complex</taxon>
    </lineage>
</organism>
<evidence type="ECO:0000256" key="1">
    <source>
        <dbReference type="SAM" id="Phobius"/>
    </source>
</evidence>
<dbReference type="InterPro" id="IPR046862">
    <property type="entry name" value="Rhomboid_2"/>
</dbReference>
<dbReference type="Pfam" id="PF20401">
    <property type="entry name" value="Rhomboid_2"/>
    <property type="match status" value="1"/>
</dbReference>
<keyword evidence="1 2" id="KW-0812">Transmembrane</keyword>
<feature type="transmembrane region" description="Helical" evidence="1">
    <location>
        <begin position="21"/>
        <end position="39"/>
    </location>
</feature>
<evidence type="ECO:0000313" key="3">
    <source>
        <dbReference type="Proteomes" id="UP000199251"/>
    </source>
</evidence>
<keyword evidence="1" id="KW-1133">Transmembrane helix</keyword>
<protein>
    <submittedName>
        <fullName evidence="2">Transmembrane protein</fullName>
    </submittedName>
</protein>
<dbReference type="Proteomes" id="UP000199251">
    <property type="component" value="Unassembled WGS sequence"/>
</dbReference>
<feature type="transmembrane region" description="Helical" evidence="1">
    <location>
        <begin position="159"/>
        <end position="175"/>
    </location>
</feature>
<gene>
    <name evidence="2" type="ORF">BN1232_02683</name>
</gene>
<accession>A0A0E4GXR7</accession>
<sequence>MESMFGGFLSRLGRIRFTVGYAAVLLAVSCAILVLGQHAHDIIVARASTNLHNLAHGHIGTLLGSALVVDAGPLWFWLPFLTCLLALAELHLQTVRLMIAFVVGHIGATLVVAAALASAVEFGWLPISISRASDVGMSYGALAVLGAMTAAIPQRWRPAWIGWWVSAGLASAIIGADFTDAGHTVAVILGVLVSARFRQPIRWTPVLIAMLVASSGFGFLVLAHHWGTMVAAPVVGALGAVVAYKLAQLRASRSTAPVSAAAGEQAPTALQPALVG</sequence>
<feature type="transmembrane region" description="Helical" evidence="1">
    <location>
        <begin position="59"/>
        <end position="87"/>
    </location>
</feature>
<feature type="transmembrane region" description="Helical" evidence="1">
    <location>
        <begin position="204"/>
        <end position="223"/>
    </location>
</feature>
<keyword evidence="1" id="KW-0472">Membrane</keyword>
<reference evidence="2 3" key="1">
    <citation type="submission" date="2015-03" db="EMBL/GenBank/DDBJ databases">
        <authorList>
            <person name="Urmite Genomes"/>
        </authorList>
    </citation>
    <scope>NUCLEOTIDE SEQUENCE [LARGE SCALE GENOMIC DNA]</scope>
    <source>
        <strain evidence="2 3">CSUR P1491</strain>
    </source>
</reference>
<proteinExistence type="predicted"/>
<evidence type="ECO:0000313" key="2">
    <source>
        <dbReference type="EMBL" id="CQD13512.1"/>
    </source>
</evidence>
<dbReference type="EMBL" id="CTEE01000001">
    <property type="protein sequence ID" value="CQD13512.1"/>
    <property type="molecule type" value="Genomic_DNA"/>
</dbReference>
<dbReference type="STRING" id="141349.BN1232_02683"/>
<name>A0A0E4GXR7_MYCLN</name>
<dbReference type="AlphaFoldDB" id="A0A0E4GXR7"/>
<feature type="transmembrane region" description="Helical" evidence="1">
    <location>
        <begin position="99"/>
        <end position="124"/>
    </location>
</feature>